<reference evidence="8" key="1">
    <citation type="submission" date="2014-09" db="EMBL/GenBank/DDBJ databases">
        <title>Genome sequence of the luminous mushroom Mycena chlorophos for searching fungal bioluminescence genes.</title>
        <authorList>
            <person name="Tanaka Y."/>
            <person name="Kasuga D."/>
            <person name="Oba Y."/>
            <person name="Hase S."/>
            <person name="Sato K."/>
            <person name="Oba Y."/>
            <person name="Sakakibara Y."/>
        </authorList>
    </citation>
    <scope>NUCLEOTIDE SEQUENCE</scope>
</reference>
<dbReference type="SMART" id="SM00355">
    <property type="entry name" value="ZnF_C2H2"/>
    <property type="match status" value="2"/>
</dbReference>
<keyword evidence="9" id="KW-1185">Reference proteome</keyword>
<evidence type="ECO:0000256" key="3">
    <source>
        <dbReference type="ARBA" id="ARBA00022771"/>
    </source>
</evidence>
<gene>
    <name evidence="8" type="ORF">MCHLO_15586</name>
</gene>
<dbReference type="Pfam" id="PF00096">
    <property type="entry name" value="zf-C2H2"/>
    <property type="match status" value="2"/>
</dbReference>
<keyword evidence="2" id="KW-0677">Repeat</keyword>
<keyword evidence="1" id="KW-0479">Metal-binding</keyword>
<evidence type="ECO:0000256" key="6">
    <source>
        <dbReference type="SAM" id="MobiDB-lite"/>
    </source>
</evidence>
<evidence type="ECO:0000256" key="5">
    <source>
        <dbReference type="PROSITE-ProRule" id="PRU00042"/>
    </source>
</evidence>
<dbReference type="PROSITE" id="PS00028">
    <property type="entry name" value="ZINC_FINGER_C2H2_1"/>
    <property type="match status" value="2"/>
</dbReference>
<evidence type="ECO:0000313" key="9">
    <source>
        <dbReference type="Proteomes" id="UP000815677"/>
    </source>
</evidence>
<protein>
    <recommendedName>
        <fullName evidence="7">C2H2-type domain-containing protein</fullName>
    </recommendedName>
</protein>
<feature type="region of interest" description="Disordered" evidence="6">
    <location>
        <begin position="158"/>
        <end position="186"/>
    </location>
</feature>
<evidence type="ECO:0000256" key="2">
    <source>
        <dbReference type="ARBA" id="ARBA00022737"/>
    </source>
</evidence>
<feature type="compositionally biased region" description="Basic and acidic residues" evidence="6">
    <location>
        <begin position="173"/>
        <end position="186"/>
    </location>
</feature>
<dbReference type="SUPFAM" id="SSF57667">
    <property type="entry name" value="beta-beta-alpha zinc fingers"/>
    <property type="match status" value="1"/>
</dbReference>
<dbReference type="PROSITE" id="PS50157">
    <property type="entry name" value="ZINC_FINGER_C2H2_2"/>
    <property type="match status" value="2"/>
</dbReference>
<dbReference type="PANTHER" id="PTHR14003:SF19">
    <property type="entry name" value="YY2 TRANSCRIPTION FACTOR"/>
    <property type="match status" value="1"/>
</dbReference>
<evidence type="ECO:0000313" key="8">
    <source>
        <dbReference type="EMBL" id="GAT59267.1"/>
    </source>
</evidence>
<proteinExistence type="predicted"/>
<organism evidence="8 9">
    <name type="scientific">Mycena chlorophos</name>
    <name type="common">Agaric fungus</name>
    <name type="synonym">Agaricus chlorophos</name>
    <dbReference type="NCBI Taxonomy" id="658473"/>
    <lineage>
        <taxon>Eukaryota</taxon>
        <taxon>Fungi</taxon>
        <taxon>Dikarya</taxon>
        <taxon>Basidiomycota</taxon>
        <taxon>Agaricomycotina</taxon>
        <taxon>Agaricomycetes</taxon>
        <taxon>Agaricomycetidae</taxon>
        <taxon>Agaricales</taxon>
        <taxon>Marasmiineae</taxon>
        <taxon>Mycenaceae</taxon>
        <taxon>Mycena</taxon>
    </lineage>
</organism>
<feature type="domain" description="C2H2-type" evidence="7">
    <location>
        <begin position="186"/>
        <end position="213"/>
    </location>
</feature>
<feature type="region of interest" description="Disordered" evidence="6">
    <location>
        <begin position="293"/>
        <end position="313"/>
    </location>
</feature>
<feature type="domain" description="C2H2-type" evidence="7">
    <location>
        <begin position="214"/>
        <end position="243"/>
    </location>
</feature>
<dbReference type="InterPro" id="IPR013087">
    <property type="entry name" value="Znf_C2H2_type"/>
</dbReference>
<feature type="region of interest" description="Disordered" evidence="6">
    <location>
        <begin position="1"/>
        <end position="40"/>
    </location>
</feature>
<evidence type="ECO:0000256" key="1">
    <source>
        <dbReference type="ARBA" id="ARBA00022723"/>
    </source>
</evidence>
<evidence type="ECO:0000256" key="4">
    <source>
        <dbReference type="ARBA" id="ARBA00022833"/>
    </source>
</evidence>
<name>A0ABQ0M7R3_MYCCL</name>
<feature type="region of interest" description="Disordered" evidence="6">
    <location>
        <begin position="83"/>
        <end position="104"/>
    </location>
</feature>
<dbReference type="EMBL" id="DF849833">
    <property type="protein sequence ID" value="GAT59267.1"/>
    <property type="molecule type" value="Genomic_DNA"/>
</dbReference>
<keyword evidence="3 5" id="KW-0863">Zinc-finger</keyword>
<evidence type="ECO:0000259" key="7">
    <source>
        <dbReference type="PROSITE" id="PS50157"/>
    </source>
</evidence>
<dbReference type="Proteomes" id="UP000815677">
    <property type="component" value="Unassembled WGS sequence"/>
</dbReference>
<keyword evidence="4" id="KW-0862">Zinc</keyword>
<dbReference type="Gene3D" id="3.30.160.60">
    <property type="entry name" value="Classic Zinc Finger"/>
    <property type="match status" value="2"/>
</dbReference>
<dbReference type="InterPro" id="IPR036236">
    <property type="entry name" value="Znf_C2H2_sf"/>
</dbReference>
<sequence>MAQWSPNPKFPDDVDGYQDNIHGGVASDDPPSASHYSEQHSRNYGAGWVADRSFTHREYASGSQQLDQGNFSSASQHWGVPYPGHAAAPPLPPHPTSYSYHQNPGFAFPDASQPPRWGANAKVCRAPTTGPWYAQEAEDPAPFHDSAGGSFEADVASTSFPAETGPHVQGSSRTERRRKETPSKMHRCDICQKEFPRPSALKTHMNSHNEVRPYHCTFPGCEQSFSVLSNARRHLRTHGVEPPPSSSMVRASERREYAVNFEEPVVQQEPTTSTGSQAPYRVRWIGANERTRGVGWGVRQAEQDEQGGNSDLG</sequence>
<dbReference type="PANTHER" id="PTHR14003">
    <property type="entry name" value="TRANSCRIPTIONAL REPRESSOR PROTEIN YY"/>
    <property type="match status" value="1"/>
</dbReference>
<accession>A0ABQ0M7R3</accession>